<dbReference type="EMBL" id="PYFQ01000001">
    <property type="protein sequence ID" value="PSK40835.1"/>
    <property type="molecule type" value="Genomic_DNA"/>
</dbReference>
<feature type="region of interest" description="Disordered" evidence="1">
    <location>
        <begin position="202"/>
        <end position="238"/>
    </location>
</feature>
<sequence length="337" mass="38298">MVPSYESIFKDVVEKTRLGQDKELVYLIGQNQNTTSPLQQEVDQLIKDLNLVEFKVAQQVGHSIHDLVPEELSKNYKPLPSNDEGTQRRLSTEIRNLTQGESANRGAASTPAVATISNFSVNSRVTNLENQDYTPVPHRQPTKGSIKKTLKKYKAKLQHPELENPSRTVSSQTVKASRRASLVGEVLPEYIRKQLTINDLEQNDRRSLSTNESLRKSPSRRERSESLTTPEEHSQIQSLSLRRLENSQNDRFRNVLVNSLSLYVRKDDNSANVSQEGIDSAVSDTDKEYILPSLFTRSVEGMNDHDGLLYHHTDDEEDEEEGNDEDDEDDGDYLFKQ</sequence>
<dbReference type="RefSeq" id="XP_024715534.1">
    <property type="nucleotide sequence ID" value="XM_024855935.1"/>
</dbReference>
<name>A0A2P7YXY3_9ASCO</name>
<dbReference type="GeneID" id="36563886"/>
<feature type="compositionally biased region" description="Polar residues" evidence="1">
    <location>
        <begin position="165"/>
        <end position="175"/>
    </location>
</feature>
<evidence type="ECO:0000313" key="3">
    <source>
        <dbReference type="Proteomes" id="UP000241107"/>
    </source>
</evidence>
<evidence type="ECO:0000256" key="1">
    <source>
        <dbReference type="SAM" id="MobiDB-lite"/>
    </source>
</evidence>
<keyword evidence="3" id="KW-1185">Reference proteome</keyword>
<dbReference type="OrthoDB" id="4087010at2759"/>
<gene>
    <name evidence="2" type="ORF">C7M61_000493</name>
</gene>
<protein>
    <submittedName>
        <fullName evidence="2">Uncharacterized protein</fullName>
    </submittedName>
</protein>
<dbReference type="AlphaFoldDB" id="A0A2P7YXY3"/>
<organism evidence="2 3">
    <name type="scientific">Candidozyma pseudohaemuli</name>
    <dbReference type="NCBI Taxonomy" id="418784"/>
    <lineage>
        <taxon>Eukaryota</taxon>
        <taxon>Fungi</taxon>
        <taxon>Dikarya</taxon>
        <taxon>Ascomycota</taxon>
        <taxon>Saccharomycotina</taxon>
        <taxon>Pichiomycetes</taxon>
        <taxon>Metschnikowiaceae</taxon>
        <taxon>Candidozyma</taxon>
    </lineage>
</organism>
<feature type="region of interest" description="Disordered" evidence="1">
    <location>
        <begin position="303"/>
        <end position="337"/>
    </location>
</feature>
<feature type="compositionally biased region" description="Basic and acidic residues" evidence="1">
    <location>
        <begin position="303"/>
        <end position="314"/>
    </location>
</feature>
<dbReference type="Proteomes" id="UP000241107">
    <property type="component" value="Unassembled WGS sequence"/>
</dbReference>
<feature type="region of interest" description="Disordered" evidence="1">
    <location>
        <begin position="130"/>
        <end position="179"/>
    </location>
</feature>
<proteinExistence type="predicted"/>
<feature type="compositionally biased region" description="Basic residues" evidence="1">
    <location>
        <begin position="145"/>
        <end position="157"/>
    </location>
</feature>
<comment type="caution">
    <text evidence="2">The sequence shown here is derived from an EMBL/GenBank/DDBJ whole genome shotgun (WGS) entry which is preliminary data.</text>
</comment>
<dbReference type="VEuPathDB" id="FungiDB:C7M61_000493"/>
<evidence type="ECO:0000313" key="2">
    <source>
        <dbReference type="EMBL" id="PSK40835.1"/>
    </source>
</evidence>
<feature type="compositionally biased region" description="Acidic residues" evidence="1">
    <location>
        <begin position="315"/>
        <end position="337"/>
    </location>
</feature>
<accession>A0A2P7YXY3</accession>
<feature type="compositionally biased region" description="Basic and acidic residues" evidence="1">
    <location>
        <begin position="202"/>
        <end position="234"/>
    </location>
</feature>
<reference evidence="2 3" key="1">
    <citation type="submission" date="2018-03" db="EMBL/GenBank/DDBJ databases">
        <title>Candida pseudohaemulonii genome assembly and annotation.</title>
        <authorList>
            <person name="Munoz J.F."/>
            <person name="Gade L.G."/>
            <person name="Chow N.A."/>
            <person name="Litvintseva A.P."/>
            <person name="Loparev V.N."/>
            <person name="Cuomo C.A."/>
        </authorList>
    </citation>
    <scope>NUCLEOTIDE SEQUENCE [LARGE SCALE GENOMIC DNA]</scope>
    <source>
        <strain evidence="2 3">B12108</strain>
    </source>
</reference>